<dbReference type="Proteomes" id="UP000503011">
    <property type="component" value="Chromosome"/>
</dbReference>
<gene>
    <name evidence="10" type="ORF">Psuf_089910</name>
</gene>
<protein>
    <recommendedName>
        <fullName evidence="9">Putative zinc-finger domain-containing protein</fullName>
    </recommendedName>
</protein>
<evidence type="ECO:0000256" key="3">
    <source>
        <dbReference type="ARBA" id="ARBA00022989"/>
    </source>
</evidence>
<evidence type="ECO:0000259" key="9">
    <source>
        <dbReference type="Pfam" id="PF13490"/>
    </source>
</evidence>
<dbReference type="Pfam" id="PF13490">
    <property type="entry name" value="zf-HC2"/>
    <property type="match status" value="1"/>
</dbReference>
<dbReference type="Gene3D" id="1.10.10.1320">
    <property type="entry name" value="Anti-sigma factor, zinc-finger domain"/>
    <property type="match status" value="1"/>
</dbReference>
<evidence type="ECO:0000256" key="7">
    <source>
        <dbReference type="SAM" id="MobiDB-lite"/>
    </source>
</evidence>
<feature type="compositionally biased region" description="Basic residues" evidence="7">
    <location>
        <begin position="124"/>
        <end position="136"/>
    </location>
</feature>
<feature type="domain" description="Putative zinc-finger" evidence="9">
    <location>
        <begin position="9"/>
        <end position="38"/>
    </location>
</feature>
<dbReference type="AlphaFoldDB" id="A0A6F8Z0G4"/>
<feature type="transmembrane region" description="Helical" evidence="8">
    <location>
        <begin position="89"/>
        <end position="110"/>
    </location>
</feature>
<proteinExistence type="predicted"/>
<dbReference type="GO" id="GO:0016989">
    <property type="term" value="F:sigma factor antagonist activity"/>
    <property type="evidence" value="ECO:0007669"/>
    <property type="project" value="TreeGrafter"/>
</dbReference>
<evidence type="ECO:0000256" key="8">
    <source>
        <dbReference type="SAM" id="Phobius"/>
    </source>
</evidence>
<keyword evidence="4" id="KW-0805">Transcription regulation</keyword>
<dbReference type="InterPro" id="IPR041916">
    <property type="entry name" value="Anti_sigma_zinc_sf"/>
</dbReference>
<keyword evidence="5 8" id="KW-0472">Membrane</keyword>
<evidence type="ECO:0000256" key="1">
    <source>
        <dbReference type="ARBA" id="ARBA00004167"/>
    </source>
</evidence>
<dbReference type="RefSeq" id="WP_197946263.1">
    <property type="nucleotide sequence ID" value="NZ_AP022871.1"/>
</dbReference>
<keyword evidence="6" id="KW-0804">Transcription</keyword>
<evidence type="ECO:0000256" key="4">
    <source>
        <dbReference type="ARBA" id="ARBA00023015"/>
    </source>
</evidence>
<keyword evidence="11" id="KW-1185">Reference proteome</keyword>
<dbReference type="GO" id="GO:0016020">
    <property type="term" value="C:membrane"/>
    <property type="evidence" value="ECO:0007669"/>
    <property type="project" value="UniProtKB-SubCell"/>
</dbReference>
<evidence type="ECO:0000313" key="10">
    <source>
        <dbReference type="EMBL" id="BCB91678.1"/>
    </source>
</evidence>
<feature type="region of interest" description="Disordered" evidence="7">
    <location>
        <begin position="117"/>
        <end position="152"/>
    </location>
</feature>
<dbReference type="InterPro" id="IPR027383">
    <property type="entry name" value="Znf_put"/>
</dbReference>
<name>A0A6F8Z0G4_9ACTN</name>
<evidence type="ECO:0000256" key="2">
    <source>
        <dbReference type="ARBA" id="ARBA00022692"/>
    </source>
</evidence>
<organism evidence="10 11">
    <name type="scientific">Phytohabitans suffuscus</name>
    <dbReference type="NCBI Taxonomy" id="624315"/>
    <lineage>
        <taxon>Bacteria</taxon>
        <taxon>Bacillati</taxon>
        <taxon>Actinomycetota</taxon>
        <taxon>Actinomycetes</taxon>
        <taxon>Micromonosporales</taxon>
        <taxon>Micromonosporaceae</taxon>
    </lineage>
</organism>
<accession>A0A6F8Z0G4</accession>
<comment type="subcellular location">
    <subcellularLocation>
        <location evidence="1">Membrane</location>
        <topology evidence="1">Single-pass membrane protein</topology>
    </subcellularLocation>
</comment>
<evidence type="ECO:0000313" key="11">
    <source>
        <dbReference type="Proteomes" id="UP000503011"/>
    </source>
</evidence>
<evidence type="ECO:0000256" key="6">
    <source>
        <dbReference type="ARBA" id="ARBA00023163"/>
    </source>
</evidence>
<dbReference type="PANTHER" id="PTHR37461:SF1">
    <property type="entry name" value="ANTI-SIGMA-K FACTOR RSKA"/>
    <property type="match status" value="1"/>
</dbReference>
<dbReference type="KEGG" id="psuu:Psuf_089910"/>
<keyword evidence="2 8" id="KW-0812">Transmembrane</keyword>
<dbReference type="EMBL" id="AP022871">
    <property type="protein sequence ID" value="BCB91678.1"/>
    <property type="molecule type" value="Genomic_DNA"/>
</dbReference>
<sequence length="152" mass="16612">MSAETHDGQLLGAYVLRTLDPDERRDVDAHLAGCEVCRAEVVELEAVKDVLEDIPPEALLHAPPDADLVLRRALRQVREEATDATRRRWVPAAAAAAVLVAAVLGAGVVLGRGTAPEQVAQVPRPRRRPRPPRRCRPTPARAPPWRRRPASA</sequence>
<dbReference type="GO" id="GO:0006417">
    <property type="term" value="P:regulation of translation"/>
    <property type="evidence" value="ECO:0007669"/>
    <property type="project" value="TreeGrafter"/>
</dbReference>
<reference evidence="10 11" key="2">
    <citation type="submission" date="2020-03" db="EMBL/GenBank/DDBJ databases">
        <authorList>
            <person name="Ichikawa N."/>
            <person name="Kimura A."/>
            <person name="Kitahashi Y."/>
            <person name="Uohara A."/>
        </authorList>
    </citation>
    <scope>NUCLEOTIDE SEQUENCE [LARGE SCALE GENOMIC DNA]</scope>
    <source>
        <strain evidence="10 11">NBRC 105367</strain>
    </source>
</reference>
<dbReference type="PANTHER" id="PTHR37461">
    <property type="entry name" value="ANTI-SIGMA-K FACTOR RSKA"/>
    <property type="match status" value="1"/>
</dbReference>
<dbReference type="InterPro" id="IPR051474">
    <property type="entry name" value="Anti-sigma-K/W_factor"/>
</dbReference>
<reference evidence="10 11" key="1">
    <citation type="submission" date="2020-03" db="EMBL/GenBank/DDBJ databases">
        <title>Whole genome shotgun sequence of Phytohabitans suffuscus NBRC 105367.</title>
        <authorList>
            <person name="Komaki H."/>
            <person name="Tamura T."/>
        </authorList>
    </citation>
    <scope>NUCLEOTIDE SEQUENCE [LARGE SCALE GENOMIC DNA]</scope>
    <source>
        <strain evidence="10 11">NBRC 105367</strain>
    </source>
</reference>
<evidence type="ECO:0000256" key="5">
    <source>
        <dbReference type="ARBA" id="ARBA00023136"/>
    </source>
</evidence>
<keyword evidence="3 8" id="KW-1133">Transmembrane helix</keyword>